<feature type="region of interest" description="Disordered" evidence="1">
    <location>
        <begin position="1"/>
        <end position="28"/>
    </location>
</feature>
<gene>
    <name evidence="2" type="ORF">SMN809_LOCUS69873</name>
</gene>
<name>A0A8S3HMZ8_9BILA</name>
<evidence type="ECO:0000313" key="3">
    <source>
        <dbReference type="Proteomes" id="UP000676336"/>
    </source>
</evidence>
<dbReference type="AlphaFoldDB" id="A0A8S3HMZ8"/>
<reference evidence="2" key="1">
    <citation type="submission" date="2021-02" db="EMBL/GenBank/DDBJ databases">
        <authorList>
            <person name="Nowell W R."/>
        </authorList>
    </citation>
    <scope>NUCLEOTIDE SEQUENCE</scope>
</reference>
<evidence type="ECO:0000313" key="2">
    <source>
        <dbReference type="EMBL" id="CAF5184113.1"/>
    </source>
</evidence>
<accession>A0A8S3HMZ8</accession>
<protein>
    <submittedName>
        <fullName evidence="2">Uncharacterized protein</fullName>
    </submittedName>
</protein>
<comment type="caution">
    <text evidence="2">The sequence shown here is derived from an EMBL/GenBank/DDBJ whole genome shotgun (WGS) entry which is preliminary data.</text>
</comment>
<evidence type="ECO:0000256" key="1">
    <source>
        <dbReference type="SAM" id="MobiDB-lite"/>
    </source>
</evidence>
<organism evidence="2 3">
    <name type="scientific">Rotaria magnacalcarata</name>
    <dbReference type="NCBI Taxonomy" id="392030"/>
    <lineage>
        <taxon>Eukaryota</taxon>
        <taxon>Metazoa</taxon>
        <taxon>Spiralia</taxon>
        <taxon>Gnathifera</taxon>
        <taxon>Rotifera</taxon>
        <taxon>Eurotatoria</taxon>
        <taxon>Bdelloidea</taxon>
        <taxon>Philodinida</taxon>
        <taxon>Philodinidae</taxon>
        <taxon>Rotaria</taxon>
    </lineage>
</organism>
<feature type="compositionally biased region" description="Basic and acidic residues" evidence="1">
    <location>
        <begin position="19"/>
        <end position="28"/>
    </location>
</feature>
<feature type="non-terminal residue" evidence="2">
    <location>
        <position position="1"/>
    </location>
</feature>
<sequence>SERVQHHFIVDENQNSDSQNREDREKGESKYNTIVKQIKYNAKDYTIAYSQCEIVYYSQQQQDRSNPGAIDNKTKEYIDGVRNEKPANLSDMMAIAAQNDVDIKIVDDVNYQPTDEDKAKGTNIVLYTKGEVDSQGKNTIGHYRLMLGDGTVIDVPSNNNNCGYAVIQKILKDRGVYKSIEDLRNGRAQNIEDNPRESSKVLKAQEWIETRYPQQANRLLIVGGAIDAKTILDDPLLPSRNVIETKITELRKLIQDYNRDSTDENKIKFITDLEFILQDLGDNENAE</sequence>
<feature type="compositionally biased region" description="Basic and acidic residues" evidence="1">
    <location>
        <begin position="1"/>
        <end position="10"/>
    </location>
</feature>
<dbReference type="EMBL" id="CAJOBI010320351">
    <property type="protein sequence ID" value="CAF5184113.1"/>
    <property type="molecule type" value="Genomic_DNA"/>
</dbReference>
<proteinExistence type="predicted"/>
<dbReference type="Proteomes" id="UP000676336">
    <property type="component" value="Unassembled WGS sequence"/>
</dbReference>
<feature type="non-terminal residue" evidence="2">
    <location>
        <position position="287"/>
    </location>
</feature>